<feature type="domain" description="Reverse transcriptase Ty1/copia-type" evidence="2">
    <location>
        <begin position="150"/>
        <end position="287"/>
    </location>
</feature>
<feature type="compositionally biased region" description="Low complexity" evidence="1">
    <location>
        <begin position="59"/>
        <end position="69"/>
    </location>
</feature>
<keyword evidence="3" id="KW-0695">RNA-directed DNA polymerase</keyword>
<keyword evidence="4" id="KW-1185">Reference proteome</keyword>
<sequence length="289" mass="32419">MGKSPFSCSYLRRIATEAAEQGDSVNKTSKSNRFQKDQVLHHLASTPLIPDPPRIVEISSDSCSGSDVSDSTDSEPDEPTHSPPSDVQHARRISTRSIRGQVPVRCILLAAINPGDNLADTQTLGQARASPNWEYWLAGMSSEYDSLMENNTYTLVDPPPNAHILRGKWVFKEMRGLTGEITRHKARWVVRGFEQVEGIDYNETFASVVKPRRIAATREYDIEQMDVKTAFLHGSIDDRVYVEQPSPFNDDSAKVCLLSKALYGLKQAPQIWYLDLGEYLASFNFHTSR</sequence>
<feature type="compositionally biased region" description="Polar residues" evidence="1">
    <location>
        <begin position="23"/>
        <end position="32"/>
    </location>
</feature>
<dbReference type="EMBL" id="HG793140">
    <property type="protein sequence ID" value="CRL22402.1"/>
    <property type="molecule type" value="Genomic_DNA"/>
</dbReference>
<gene>
    <name evidence="3" type="ORF">PCAMFM013_S007g000383</name>
</gene>
<dbReference type="AlphaFoldDB" id="A0A0G4P7Y0"/>
<evidence type="ECO:0000259" key="2">
    <source>
        <dbReference type="Pfam" id="PF07727"/>
    </source>
</evidence>
<keyword evidence="3" id="KW-0808">Transferase</keyword>
<accession>A0A0G4P7Y0</accession>
<name>A0A0G4P7Y0_PENC3</name>
<protein>
    <submittedName>
        <fullName evidence="3">Reverse transcriptase, RNA-dependent DNA polymerase</fullName>
    </submittedName>
</protein>
<evidence type="ECO:0000256" key="1">
    <source>
        <dbReference type="SAM" id="MobiDB-lite"/>
    </source>
</evidence>
<evidence type="ECO:0000313" key="4">
    <source>
        <dbReference type="Proteomes" id="UP000053732"/>
    </source>
</evidence>
<dbReference type="Pfam" id="PF07727">
    <property type="entry name" value="RVT_2"/>
    <property type="match status" value="1"/>
</dbReference>
<keyword evidence="3" id="KW-0548">Nucleotidyltransferase</keyword>
<evidence type="ECO:0000313" key="3">
    <source>
        <dbReference type="EMBL" id="CRL22402.1"/>
    </source>
</evidence>
<proteinExistence type="predicted"/>
<organism evidence="3 4">
    <name type="scientific">Penicillium camemberti (strain FM 013)</name>
    <dbReference type="NCBI Taxonomy" id="1429867"/>
    <lineage>
        <taxon>Eukaryota</taxon>
        <taxon>Fungi</taxon>
        <taxon>Dikarya</taxon>
        <taxon>Ascomycota</taxon>
        <taxon>Pezizomycotina</taxon>
        <taxon>Eurotiomycetes</taxon>
        <taxon>Eurotiomycetidae</taxon>
        <taxon>Eurotiales</taxon>
        <taxon>Aspergillaceae</taxon>
        <taxon>Penicillium</taxon>
    </lineage>
</organism>
<dbReference type="GO" id="GO:0003964">
    <property type="term" value="F:RNA-directed DNA polymerase activity"/>
    <property type="evidence" value="ECO:0007669"/>
    <property type="project" value="UniProtKB-KW"/>
</dbReference>
<reference evidence="3 4" key="1">
    <citation type="journal article" date="2014" name="Nat. Commun.">
        <title>Multiple recent horizontal transfers of a large genomic region in cheese making fungi.</title>
        <authorList>
            <person name="Cheeseman K."/>
            <person name="Ropars J."/>
            <person name="Renault P."/>
            <person name="Dupont J."/>
            <person name="Gouzy J."/>
            <person name="Branca A."/>
            <person name="Abraham A.L."/>
            <person name="Ceppi M."/>
            <person name="Conseiller E."/>
            <person name="Debuchy R."/>
            <person name="Malagnac F."/>
            <person name="Goarin A."/>
            <person name="Silar P."/>
            <person name="Lacoste S."/>
            <person name="Sallet E."/>
            <person name="Bensimon A."/>
            <person name="Giraud T."/>
            <person name="Brygoo Y."/>
        </authorList>
    </citation>
    <scope>NUCLEOTIDE SEQUENCE [LARGE SCALE GENOMIC DNA]</scope>
    <source>
        <strain evidence="4">FM 013</strain>
    </source>
</reference>
<dbReference type="STRING" id="1429867.A0A0G4P7Y0"/>
<feature type="region of interest" description="Disordered" evidence="1">
    <location>
        <begin position="19"/>
        <end position="94"/>
    </location>
</feature>
<dbReference type="Proteomes" id="UP000053732">
    <property type="component" value="Unassembled WGS sequence"/>
</dbReference>
<dbReference type="InterPro" id="IPR013103">
    <property type="entry name" value="RVT_2"/>
</dbReference>